<dbReference type="Pfam" id="PF20431">
    <property type="entry name" value="E_motif"/>
    <property type="match status" value="1"/>
</dbReference>
<dbReference type="AlphaFoldDB" id="A0A0D9ZAQ7"/>
<protein>
    <recommendedName>
        <fullName evidence="6">Pentacotripeptide-repeat region of PRORP domain-containing protein</fullName>
    </recommendedName>
</protein>
<keyword evidence="1" id="KW-0677">Repeat</keyword>
<sequence length="508" mass="55093">MWPPLAALLRRLSSHPFDSPAIHANLVKSSSISSPIPATALLTAYANAGLPAAASRLFDEMPTRDAVAWNALLACLVCHARPCAAVAAFRDMATAGFTPTATTLCTMAKACATSRALRPGRQVHARSILACQGDVIMATTLVDLYMSCGLVEEALRLFMCTDCPKDVALYNAVISGCVENGRFREAFFILGRIELNGITLTCALTACSATANLMYGMQVHCKALRGGFTLETILCNALIDMYAKCGRTTAARMVFDRMACRNVVSWSSMIDAYSHHGHGEAALDLFKRMDETVPVVLPNAITFLAVLSACGQSGLVDEGRAMFHLMKRQYGINPGPEHYACFIDLLGRAGQIDEAWDLYCSFSTTRSELSGSICVAMLNACRANMDVVRGNKVALHLLEVDPENPGSHVLISNFHAAARQWFESDESRRIIMDKGLRKEAARKTGLAPLAPHFGTPSLREGERWFGMALGRREERGLELSLGLHGYFSISSSPGQAVKLAISLFKMDP</sequence>
<feature type="repeat" description="PPR" evidence="3">
    <location>
        <begin position="262"/>
        <end position="292"/>
    </location>
</feature>
<reference evidence="4" key="2">
    <citation type="submission" date="2018-05" db="EMBL/GenBank/DDBJ databases">
        <title>OgluRS3 (Oryza glumaepatula Reference Sequence Version 3).</title>
        <authorList>
            <person name="Zhang J."/>
            <person name="Kudrna D."/>
            <person name="Lee S."/>
            <person name="Talag J."/>
            <person name="Welchert J."/>
            <person name="Wing R.A."/>
        </authorList>
    </citation>
    <scope>NUCLEOTIDE SEQUENCE [LARGE SCALE GENOMIC DNA]</scope>
</reference>
<proteinExistence type="predicted"/>
<dbReference type="STRING" id="40148.A0A0D9ZAQ7"/>
<dbReference type="Pfam" id="PF01535">
    <property type="entry name" value="PPR"/>
    <property type="match status" value="7"/>
</dbReference>
<dbReference type="PANTHER" id="PTHR47926:SF452">
    <property type="entry name" value="PENTATRICOPEPTIDE REPEAT-CONTAINING PROTEIN"/>
    <property type="match status" value="1"/>
</dbReference>
<evidence type="ECO:0000256" key="2">
    <source>
        <dbReference type="ARBA" id="ARBA00022946"/>
    </source>
</evidence>
<evidence type="ECO:0000256" key="3">
    <source>
        <dbReference type="PROSITE-ProRule" id="PRU00708"/>
    </source>
</evidence>
<evidence type="ECO:0008006" key="6">
    <source>
        <dbReference type="Google" id="ProtNLM"/>
    </source>
</evidence>
<evidence type="ECO:0000313" key="5">
    <source>
        <dbReference type="Proteomes" id="UP000026961"/>
    </source>
</evidence>
<reference evidence="4" key="1">
    <citation type="submission" date="2015-04" db="UniProtKB">
        <authorList>
            <consortium name="EnsemblPlants"/>
        </authorList>
    </citation>
    <scope>IDENTIFICATION</scope>
</reference>
<keyword evidence="5" id="KW-1185">Reference proteome</keyword>
<dbReference type="PROSITE" id="PS51375">
    <property type="entry name" value="PPR"/>
    <property type="match status" value="4"/>
</dbReference>
<dbReference type="InterPro" id="IPR011990">
    <property type="entry name" value="TPR-like_helical_dom_sf"/>
</dbReference>
<dbReference type="Gene3D" id="1.25.40.10">
    <property type="entry name" value="Tetratricopeptide repeat domain"/>
    <property type="match status" value="4"/>
</dbReference>
<dbReference type="GO" id="GO:0009451">
    <property type="term" value="P:RNA modification"/>
    <property type="evidence" value="ECO:0007669"/>
    <property type="project" value="InterPro"/>
</dbReference>
<dbReference type="GO" id="GO:0003723">
    <property type="term" value="F:RNA binding"/>
    <property type="evidence" value="ECO:0007669"/>
    <property type="project" value="InterPro"/>
</dbReference>
<dbReference type="InterPro" id="IPR046960">
    <property type="entry name" value="PPR_At4g14850-like_plant"/>
</dbReference>
<dbReference type="InterPro" id="IPR046848">
    <property type="entry name" value="E_motif"/>
</dbReference>
<dbReference type="FunFam" id="1.25.40.10:FF:001307">
    <property type="entry name" value="Pentatricopeptide repeat-containing protein At4g14050, mitochondrial"/>
    <property type="match status" value="1"/>
</dbReference>
<dbReference type="Gramene" id="OGLUM03G27340.2">
    <property type="protein sequence ID" value="OGLUM03G27340.2"/>
    <property type="gene ID" value="OGLUM03G27340"/>
</dbReference>
<name>A0A0D9ZAQ7_9ORYZ</name>
<feature type="repeat" description="PPR" evidence="3">
    <location>
        <begin position="166"/>
        <end position="200"/>
    </location>
</feature>
<dbReference type="FunFam" id="1.25.40.10:FF:000439">
    <property type="entry name" value="Pentatricopeptide repeat-containing protein mitochondrial"/>
    <property type="match status" value="1"/>
</dbReference>
<evidence type="ECO:0000256" key="1">
    <source>
        <dbReference type="ARBA" id="ARBA00022737"/>
    </source>
</evidence>
<dbReference type="eggNOG" id="KOG4197">
    <property type="taxonomic scope" value="Eukaryota"/>
</dbReference>
<accession>A0A0D9ZAQ7</accession>
<dbReference type="NCBIfam" id="TIGR00756">
    <property type="entry name" value="PPR"/>
    <property type="match status" value="5"/>
</dbReference>
<keyword evidence="2" id="KW-0809">Transit peptide</keyword>
<dbReference type="InterPro" id="IPR002885">
    <property type="entry name" value="PPR_rpt"/>
</dbReference>
<dbReference type="Proteomes" id="UP000026961">
    <property type="component" value="Chromosome 3"/>
</dbReference>
<dbReference type="FunFam" id="1.25.40.10:FF:000877">
    <property type="entry name" value="Pentatricopeptide repeat-containing protein mitochondrial"/>
    <property type="match status" value="1"/>
</dbReference>
<feature type="repeat" description="PPR" evidence="3">
    <location>
        <begin position="299"/>
        <end position="329"/>
    </location>
</feature>
<evidence type="ECO:0000313" key="4">
    <source>
        <dbReference type="EnsemblPlants" id="OGLUM03G27340.2"/>
    </source>
</evidence>
<feature type="repeat" description="PPR" evidence="3">
    <location>
        <begin position="65"/>
        <end position="99"/>
    </location>
</feature>
<dbReference type="PANTHER" id="PTHR47926">
    <property type="entry name" value="PENTATRICOPEPTIDE REPEAT-CONTAINING PROTEIN"/>
    <property type="match status" value="1"/>
</dbReference>
<organism evidence="4">
    <name type="scientific">Oryza glumipatula</name>
    <dbReference type="NCBI Taxonomy" id="40148"/>
    <lineage>
        <taxon>Eukaryota</taxon>
        <taxon>Viridiplantae</taxon>
        <taxon>Streptophyta</taxon>
        <taxon>Embryophyta</taxon>
        <taxon>Tracheophyta</taxon>
        <taxon>Spermatophyta</taxon>
        <taxon>Magnoliopsida</taxon>
        <taxon>Liliopsida</taxon>
        <taxon>Poales</taxon>
        <taxon>Poaceae</taxon>
        <taxon>BOP clade</taxon>
        <taxon>Oryzoideae</taxon>
        <taxon>Oryzeae</taxon>
        <taxon>Oryzinae</taxon>
        <taxon>Oryza</taxon>
    </lineage>
</organism>
<dbReference type="EnsemblPlants" id="OGLUM03G27340.2">
    <property type="protein sequence ID" value="OGLUM03G27340.2"/>
    <property type="gene ID" value="OGLUM03G27340"/>
</dbReference>